<evidence type="ECO:0000259" key="10">
    <source>
        <dbReference type="Pfam" id="PF13476"/>
    </source>
</evidence>
<keyword evidence="5" id="KW-0067">ATP-binding</keyword>
<dbReference type="GO" id="GO:0009432">
    <property type="term" value="P:SOS response"/>
    <property type="evidence" value="ECO:0007669"/>
    <property type="project" value="TreeGrafter"/>
</dbReference>
<dbReference type="PANTHER" id="PTHR11059">
    <property type="entry name" value="DNA REPAIR PROTEIN RECN"/>
    <property type="match status" value="1"/>
</dbReference>
<evidence type="ECO:0000256" key="6">
    <source>
        <dbReference type="ARBA" id="ARBA00023204"/>
    </source>
</evidence>
<dbReference type="InterPro" id="IPR027417">
    <property type="entry name" value="P-loop_NTPase"/>
</dbReference>
<name>A0A4R7G4T3_9MICC</name>
<keyword evidence="8" id="KW-0175">Coiled coil</keyword>
<feature type="coiled-coil region" evidence="8">
    <location>
        <begin position="223"/>
        <end position="260"/>
    </location>
</feature>
<dbReference type="Proteomes" id="UP000294506">
    <property type="component" value="Unassembled WGS sequence"/>
</dbReference>
<dbReference type="GO" id="GO:0006302">
    <property type="term" value="P:double-strand break repair"/>
    <property type="evidence" value="ECO:0007669"/>
    <property type="project" value="InterPro"/>
</dbReference>
<protein>
    <recommendedName>
        <fullName evidence="2">DNA repair protein RecN</fullName>
    </recommendedName>
    <alternativeName>
        <fullName evidence="7">Recombination protein N</fullName>
    </alternativeName>
</protein>
<dbReference type="GO" id="GO:0016887">
    <property type="term" value="F:ATP hydrolysis activity"/>
    <property type="evidence" value="ECO:0007669"/>
    <property type="project" value="InterPro"/>
</dbReference>
<evidence type="ECO:0000256" key="9">
    <source>
        <dbReference type="SAM" id="MobiDB-lite"/>
    </source>
</evidence>
<evidence type="ECO:0000256" key="8">
    <source>
        <dbReference type="SAM" id="Coils"/>
    </source>
</evidence>
<dbReference type="CDD" id="cd03241">
    <property type="entry name" value="ABC_RecN"/>
    <property type="match status" value="1"/>
</dbReference>
<dbReference type="GO" id="GO:0006310">
    <property type="term" value="P:DNA recombination"/>
    <property type="evidence" value="ECO:0007669"/>
    <property type="project" value="InterPro"/>
</dbReference>
<dbReference type="Pfam" id="PF13476">
    <property type="entry name" value="AAA_23"/>
    <property type="match status" value="1"/>
</dbReference>
<dbReference type="PANTHER" id="PTHR11059:SF0">
    <property type="entry name" value="DNA REPAIR PROTEIN RECN"/>
    <property type="match status" value="1"/>
</dbReference>
<evidence type="ECO:0000313" key="12">
    <source>
        <dbReference type="Proteomes" id="UP000294506"/>
    </source>
</evidence>
<comment type="caution">
    <text evidence="11">The sequence shown here is derived from an EMBL/GenBank/DDBJ whole genome shotgun (WGS) entry which is preliminary data.</text>
</comment>
<keyword evidence="12" id="KW-1185">Reference proteome</keyword>
<feature type="domain" description="Rad50/SbcC-type AAA" evidence="10">
    <location>
        <begin position="5"/>
        <end position="51"/>
    </location>
</feature>
<dbReference type="InterPro" id="IPR004604">
    <property type="entry name" value="DNA_recomb/repair_RecN"/>
</dbReference>
<proteinExistence type="inferred from homology"/>
<keyword evidence="4" id="KW-0227">DNA damage</keyword>
<accession>A0A4R7G4T3</accession>
<gene>
    <name evidence="11" type="ORF">EV640_104235</name>
</gene>
<dbReference type="SUPFAM" id="SSF52540">
    <property type="entry name" value="P-loop containing nucleoside triphosphate hydrolases"/>
    <property type="match status" value="1"/>
</dbReference>
<keyword evidence="3" id="KW-0547">Nucleotide-binding</keyword>
<evidence type="ECO:0000256" key="5">
    <source>
        <dbReference type="ARBA" id="ARBA00022840"/>
    </source>
</evidence>
<evidence type="ECO:0000256" key="3">
    <source>
        <dbReference type="ARBA" id="ARBA00022741"/>
    </source>
</evidence>
<dbReference type="InterPro" id="IPR038729">
    <property type="entry name" value="Rad50/SbcC_AAA"/>
</dbReference>
<organism evidence="11 12">
    <name type="scientific">Nesterenkonia aurantiaca</name>
    <dbReference type="NCBI Taxonomy" id="1436010"/>
    <lineage>
        <taxon>Bacteria</taxon>
        <taxon>Bacillati</taxon>
        <taxon>Actinomycetota</taxon>
        <taxon>Actinomycetes</taxon>
        <taxon>Micrococcales</taxon>
        <taxon>Micrococcaceae</taxon>
        <taxon>Nesterenkonia</taxon>
    </lineage>
</organism>
<feature type="region of interest" description="Disordered" evidence="9">
    <location>
        <begin position="88"/>
        <end position="153"/>
    </location>
</feature>
<feature type="compositionally biased region" description="Low complexity" evidence="9">
    <location>
        <begin position="125"/>
        <end position="151"/>
    </location>
</feature>
<dbReference type="EMBL" id="SOAN01000004">
    <property type="protein sequence ID" value="TDS86208.1"/>
    <property type="molecule type" value="Genomic_DNA"/>
</dbReference>
<dbReference type="GO" id="GO:0005524">
    <property type="term" value="F:ATP binding"/>
    <property type="evidence" value="ECO:0007669"/>
    <property type="project" value="UniProtKB-KW"/>
</dbReference>
<feature type="region of interest" description="Disordered" evidence="9">
    <location>
        <begin position="615"/>
        <end position="637"/>
    </location>
</feature>
<dbReference type="RefSeq" id="WP_133726151.1">
    <property type="nucleotide sequence ID" value="NZ_SOAN01000004.1"/>
</dbReference>
<evidence type="ECO:0000256" key="7">
    <source>
        <dbReference type="ARBA" id="ARBA00033408"/>
    </source>
</evidence>
<dbReference type="GO" id="GO:0043590">
    <property type="term" value="C:bacterial nucleoid"/>
    <property type="evidence" value="ECO:0007669"/>
    <property type="project" value="TreeGrafter"/>
</dbReference>
<evidence type="ECO:0000256" key="4">
    <source>
        <dbReference type="ARBA" id="ARBA00022763"/>
    </source>
</evidence>
<comment type="similarity">
    <text evidence="1">Belongs to the RecN family.</text>
</comment>
<dbReference type="Gene3D" id="3.40.50.300">
    <property type="entry name" value="P-loop containing nucleotide triphosphate hydrolases"/>
    <property type="match status" value="2"/>
</dbReference>
<feature type="coiled-coil region" evidence="8">
    <location>
        <begin position="401"/>
        <end position="438"/>
    </location>
</feature>
<dbReference type="AlphaFoldDB" id="A0A4R7G4T3"/>
<evidence type="ECO:0000256" key="2">
    <source>
        <dbReference type="ARBA" id="ARBA00021315"/>
    </source>
</evidence>
<evidence type="ECO:0000256" key="1">
    <source>
        <dbReference type="ARBA" id="ARBA00009441"/>
    </source>
</evidence>
<dbReference type="FunFam" id="3.40.50.300:FF:000356">
    <property type="entry name" value="DNA repair protein RecN"/>
    <property type="match status" value="1"/>
</dbReference>
<evidence type="ECO:0000313" key="11">
    <source>
        <dbReference type="EMBL" id="TDS86208.1"/>
    </source>
</evidence>
<keyword evidence="6" id="KW-0234">DNA repair</keyword>
<reference evidence="11 12" key="1">
    <citation type="submission" date="2019-03" db="EMBL/GenBank/DDBJ databases">
        <title>Genomic Encyclopedia of Type Strains, Phase III (KMG-III): the genomes of soil and plant-associated and newly described type strains.</title>
        <authorList>
            <person name="Whitman W."/>
        </authorList>
    </citation>
    <scope>NUCLEOTIDE SEQUENCE [LARGE SCALE GENOMIC DNA]</scope>
    <source>
        <strain evidence="11 12">DSM 27373</strain>
    </source>
</reference>
<sequence>MIDYVTIRDLGVIEHAELPLNAGLNVVTGETGAGKTMVVTALGLLLGARAEAAAIRSGAPQAVVDAGLTVPARHRCVGLAREAGAWLQTPEDTAQADQTADGAGAAEAAGTAGNTDPADAEDPASADQPDAADPASADQPDAADPASADQPGEVEILLGRTLSAKGRSRASVSGRNVPIALLGEIGSSLVTVHGQSDQLRLRSTTAQRRALDRYAGVEFAAALAQYKQKFTGYQVKVAELEEITTNERERRREAEQLQLALEQIDAVEPLPGEDHELKTESLKLENVEGLREAARSAQLALSGPDAAEALDDVPHAVALVESAATALAAVRDQDQELGEIAEQISSVSSLLNDAASELGIYAAHLDESGPERLAAVHQRRADLERLIRLYGPDIDAVLVWAQEARARLHNLQSDSDRIEELSAELEELQARLWTEAEELRRRRTEAGAQLGAAVGDELAALAMPRARMVLEVTETAELGPEGADTVAMLLAPHPGADPLPLGKGASGGELSRVMLALEVVLAEGSETETFIFDEVDAGVGGKAAVQIGRRLAMLAKHRQVIVVTHLPQVAAYAQNHIRVFKASVRDDSASGGFTASDVTALDEEQRVSELARMLAGQEDSESARAHARELISAAAAP</sequence>
<feature type="compositionally biased region" description="Low complexity" evidence="9">
    <location>
        <begin position="91"/>
        <end position="117"/>
    </location>
</feature>